<dbReference type="Proteomes" id="UP000224171">
    <property type="component" value="Segment"/>
</dbReference>
<sequence length="84" mass="9032">MEATSTATEGIDQVITAMLATLIGLGGSTPTIALTELHGQYPVCFEEDCSDQPGQVGLWQDLDTGNWYLSIGEEGWLVVDDTVR</sequence>
<name>A0A1L5C0S1_9CAUD</name>
<evidence type="ECO:0000313" key="2">
    <source>
        <dbReference type="Proteomes" id="UP000224171"/>
    </source>
</evidence>
<dbReference type="KEGG" id="vg:64946700"/>
<keyword evidence="2" id="KW-1185">Reference proteome</keyword>
<dbReference type="RefSeq" id="YP_010062899.1">
    <property type="nucleotide sequence ID" value="NC_054799.1"/>
</dbReference>
<gene>
    <name evidence="1" type="primary">83</name>
    <name evidence="1" type="ORF">SEA_CAMPERDOWNII_83</name>
</gene>
<accession>A0A1L5C0S1</accession>
<evidence type="ECO:0000313" key="1">
    <source>
        <dbReference type="EMBL" id="APL99677.1"/>
    </source>
</evidence>
<organism evidence="1 2">
    <name type="scientific">Mycobacterium phage Camperdownii</name>
    <dbReference type="NCBI Taxonomy" id="1927024"/>
    <lineage>
        <taxon>Viruses</taxon>
        <taxon>Duplodnaviria</taxon>
        <taxon>Heunggongvirae</taxon>
        <taxon>Uroviricota</taxon>
        <taxon>Caudoviricetes</taxon>
        <taxon>Backyardiganvirus</taxon>
        <taxon>Backyardiganvirus camperdownii</taxon>
    </lineage>
</organism>
<reference evidence="1 2" key="1">
    <citation type="submission" date="2016-11" db="EMBL/GenBank/DDBJ databases">
        <authorList>
            <person name="Rush R.E."/>
            <person name="Stoner T.H."/>
            <person name="Bowman C.A."/>
            <person name="Russell D.A."/>
            <person name="Pope W.H."/>
            <person name="Jacobs-Sera D."/>
            <person name="Hatfull G.F."/>
        </authorList>
    </citation>
    <scope>NUCLEOTIDE SEQUENCE [LARGE SCALE GENOMIC DNA]</scope>
</reference>
<dbReference type="EMBL" id="KY204245">
    <property type="protein sequence ID" value="APL99677.1"/>
    <property type="molecule type" value="Genomic_DNA"/>
</dbReference>
<dbReference type="GeneID" id="64946700"/>
<proteinExistence type="predicted"/>
<protein>
    <submittedName>
        <fullName evidence="1">Uncharacterized protein</fullName>
    </submittedName>
</protein>